<dbReference type="EMBL" id="AP013042">
    <property type="protein sequence ID" value="BAS67613.1"/>
    <property type="molecule type" value="Genomic_DNA"/>
</dbReference>
<evidence type="ECO:0000313" key="1">
    <source>
        <dbReference type="EMBL" id="BAS67613.1"/>
    </source>
</evidence>
<accession>A0A0P0URF8</accession>
<sequence length="60" mass="6980">MGYQKILITYKRTKKGEVEKFITVVSCLPSDEGWASDIVSDLIQDYCGGVHPYWHRFEKI</sequence>
<dbReference type="AlphaFoldDB" id="A0A0P0URF8"/>
<reference evidence="1 2" key="1">
    <citation type="journal article" date="2000" name="Mar. Ecol. Prog. Ser.">
        <title>Phylogenetic characterization of endosymbionts in three hydrothermal vent mussels: influence on host distributions.</title>
        <authorList>
            <person name="Fujiwara Y."/>
            <person name="Takai K."/>
            <person name="Uematsu K."/>
            <person name="Tsuchida S."/>
            <person name="Hunt J.C."/>
            <person name="Hashimoto J."/>
        </authorList>
    </citation>
    <scope>NUCLEOTIDE SEQUENCE [LARGE SCALE GENOMIC DNA]</scope>
    <source>
        <strain evidence="1 2">Myojin Knoll</strain>
    </source>
</reference>
<dbReference type="Proteomes" id="UP000067399">
    <property type="component" value="Chromosome"/>
</dbReference>
<dbReference type="KEGG" id="ebh:BSEPE_0608"/>
<gene>
    <name evidence="1" type="ORF">BSEPE_0608</name>
</gene>
<organism evidence="1 2">
    <name type="scientific">endosymbiont of Bathymodiolus septemdierum str. Myojin knoll</name>
    <dbReference type="NCBI Taxonomy" id="1303921"/>
    <lineage>
        <taxon>Bacteria</taxon>
        <taxon>Pseudomonadati</taxon>
        <taxon>Pseudomonadota</taxon>
        <taxon>Gammaproteobacteria</taxon>
        <taxon>sulfur-oxidizing symbionts</taxon>
    </lineage>
</organism>
<evidence type="ECO:0000313" key="2">
    <source>
        <dbReference type="Proteomes" id="UP000067399"/>
    </source>
</evidence>
<keyword evidence="2" id="KW-1185">Reference proteome</keyword>
<protein>
    <submittedName>
        <fullName evidence="1">Uncharacterized protein</fullName>
    </submittedName>
</protein>
<name>A0A0P0URF8_9GAMM</name>
<reference evidence="1 2" key="2">
    <citation type="journal article" date="2016" name="ISME J.">
        <title>Heterogeneous composition of key metabolic gene clusters in a vent mussel symbiont population.</title>
        <authorList>
            <person name="Ikuta T."/>
            <person name="Takaki Y."/>
            <person name="Nagai Y."/>
            <person name="Shimamura S."/>
            <person name="Tsuda M."/>
            <person name="Kawagucci S."/>
            <person name="Aoki Y."/>
            <person name="Inoue K."/>
            <person name="Teruya M."/>
            <person name="Satou K."/>
            <person name="Teruya K."/>
            <person name="Shimoji M."/>
            <person name="Tamotsu H."/>
            <person name="Hirano T."/>
            <person name="Maruyama T."/>
            <person name="Yoshida T."/>
        </authorList>
    </citation>
    <scope>NUCLEOTIDE SEQUENCE [LARGE SCALE GENOMIC DNA]</scope>
    <source>
        <strain evidence="1 2">Myojin Knoll</strain>
    </source>
</reference>
<proteinExistence type="predicted"/>